<evidence type="ECO:0000313" key="4">
    <source>
        <dbReference type="Proteomes" id="UP000799779"/>
    </source>
</evidence>
<proteinExistence type="inferred from homology"/>
<name>A0A6A5X208_9PLEO</name>
<dbReference type="Gene3D" id="3.40.50.720">
    <property type="entry name" value="NAD(P)-binding Rossmann-like Domain"/>
    <property type="match status" value="1"/>
</dbReference>
<evidence type="ECO:0000256" key="2">
    <source>
        <dbReference type="ARBA" id="ARBA00022857"/>
    </source>
</evidence>
<dbReference type="EMBL" id="ML977560">
    <property type="protein sequence ID" value="KAF2006295.1"/>
    <property type="molecule type" value="Genomic_DNA"/>
</dbReference>
<dbReference type="PRINTS" id="PR00081">
    <property type="entry name" value="GDHRDH"/>
</dbReference>
<dbReference type="OrthoDB" id="5840532at2759"/>
<dbReference type="GO" id="GO:0016616">
    <property type="term" value="F:oxidoreductase activity, acting on the CH-OH group of donors, NAD or NADP as acceptor"/>
    <property type="evidence" value="ECO:0007669"/>
    <property type="project" value="TreeGrafter"/>
</dbReference>
<gene>
    <name evidence="3" type="ORF">P154DRAFT_517928</name>
</gene>
<dbReference type="InterPro" id="IPR002347">
    <property type="entry name" value="SDR_fam"/>
</dbReference>
<sequence>MAFALKGVAYITGAGSGIGQYTAYALARQGVRSFALLDRNPVTATVTKLKKDYPDIAIEEIAMDVSNETAVDASIAQTVKAFGRIDYAFNNAGIGGTLKTTDQIPLDDFQKVLSVNTTGVWLCHRAQIRQMLKQEKLQDSPRGFRGSIVNCASMYGLIGPTLTVPSTAYATSKHAVVGLTKADGIAFAGKGIKINAICPGYVATPLVLSSMSSDTSSGKSVMEVEREKVPLQRLAMMEEIADCVAFLHSEASSYMIGATLTADGGFTIQ</sequence>
<dbReference type="PANTHER" id="PTHR42760">
    <property type="entry name" value="SHORT-CHAIN DEHYDROGENASES/REDUCTASES FAMILY MEMBER"/>
    <property type="match status" value="1"/>
</dbReference>
<keyword evidence="2" id="KW-0521">NADP</keyword>
<reference evidence="3" key="1">
    <citation type="journal article" date="2020" name="Stud. Mycol.">
        <title>101 Dothideomycetes genomes: a test case for predicting lifestyles and emergence of pathogens.</title>
        <authorList>
            <person name="Haridas S."/>
            <person name="Albert R."/>
            <person name="Binder M."/>
            <person name="Bloem J."/>
            <person name="Labutti K."/>
            <person name="Salamov A."/>
            <person name="Andreopoulos B."/>
            <person name="Baker S."/>
            <person name="Barry K."/>
            <person name="Bills G."/>
            <person name="Bluhm B."/>
            <person name="Cannon C."/>
            <person name="Castanera R."/>
            <person name="Culley D."/>
            <person name="Daum C."/>
            <person name="Ezra D."/>
            <person name="Gonzalez J."/>
            <person name="Henrissat B."/>
            <person name="Kuo A."/>
            <person name="Liang C."/>
            <person name="Lipzen A."/>
            <person name="Lutzoni F."/>
            <person name="Magnuson J."/>
            <person name="Mondo S."/>
            <person name="Nolan M."/>
            <person name="Ohm R."/>
            <person name="Pangilinan J."/>
            <person name="Park H.-J."/>
            <person name="Ramirez L."/>
            <person name="Alfaro M."/>
            <person name="Sun H."/>
            <person name="Tritt A."/>
            <person name="Yoshinaga Y."/>
            <person name="Zwiers L.-H."/>
            <person name="Turgeon B."/>
            <person name="Goodwin S."/>
            <person name="Spatafora J."/>
            <person name="Crous P."/>
            <person name="Grigoriev I."/>
        </authorList>
    </citation>
    <scope>NUCLEOTIDE SEQUENCE</scope>
    <source>
        <strain evidence="3">CBS 123094</strain>
    </source>
</reference>
<dbReference type="Pfam" id="PF13561">
    <property type="entry name" value="adh_short_C2"/>
    <property type="match status" value="1"/>
</dbReference>
<organism evidence="3 4">
    <name type="scientific">Amniculicola lignicola CBS 123094</name>
    <dbReference type="NCBI Taxonomy" id="1392246"/>
    <lineage>
        <taxon>Eukaryota</taxon>
        <taxon>Fungi</taxon>
        <taxon>Dikarya</taxon>
        <taxon>Ascomycota</taxon>
        <taxon>Pezizomycotina</taxon>
        <taxon>Dothideomycetes</taxon>
        <taxon>Pleosporomycetidae</taxon>
        <taxon>Pleosporales</taxon>
        <taxon>Amniculicolaceae</taxon>
        <taxon>Amniculicola</taxon>
    </lineage>
</organism>
<evidence type="ECO:0000313" key="3">
    <source>
        <dbReference type="EMBL" id="KAF2006295.1"/>
    </source>
</evidence>
<dbReference type="InterPro" id="IPR036291">
    <property type="entry name" value="NAD(P)-bd_dom_sf"/>
</dbReference>
<dbReference type="GO" id="GO:0006633">
    <property type="term" value="P:fatty acid biosynthetic process"/>
    <property type="evidence" value="ECO:0007669"/>
    <property type="project" value="TreeGrafter"/>
</dbReference>
<keyword evidence="4" id="KW-1185">Reference proteome</keyword>
<dbReference type="Proteomes" id="UP000799779">
    <property type="component" value="Unassembled WGS sequence"/>
</dbReference>
<dbReference type="GO" id="GO:0048038">
    <property type="term" value="F:quinone binding"/>
    <property type="evidence" value="ECO:0007669"/>
    <property type="project" value="TreeGrafter"/>
</dbReference>
<dbReference type="AlphaFoldDB" id="A0A6A5X208"/>
<accession>A0A6A5X208</accession>
<dbReference type="SUPFAM" id="SSF51735">
    <property type="entry name" value="NAD(P)-binding Rossmann-fold domains"/>
    <property type="match status" value="1"/>
</dbReference>
<dbReference type="FunFam" id="3.40.50.720:FF:000084">
    <property type="entry name" value="Short-chain dehydrogenase reductase"/>
    <property type="match status" value="1"/>
</dbReference>
<dbReference type="PANTHER" id="PTHR42760:SF45">
    <property type="entry name" value="SHORT CHAIN DEHYDROGENASE_REDUCTASE FAMILY PROTEIN, PUTATIVE (AFU_ORTHOLOGUE AFUA_3G09150)-RELATED"/>
    <property type="match status" value="1"/>
</dbReference>
<dbReference type="CDD" id="cd05233">
    <property type="entry name" value="SDR_c"/>
    <property type="match status" value="1"/>
</dbReference>
<dbReference type="PRINTS" id="PR00080">
    <property type="entry name" value="SDRFAMILY"/>
</dbReference>
<protein>
    <submittedName>
        <fullName evidence="3">Oxidoreductase ucpA</fullName>
    </submittedName>
</protein>
<evidence type="ECO:0000256" key="1">
    <source>
        <dbReference type="ARBA" id="ARBA00006484"/>
    </source>
</evidence>
<comment type="similarity">
    <text evidence="1">Belongs to the short-chain dehydrogenases/reductases (SDR) family.</text>
</comment>